<protein>
    <submittedName>
        <fullName evidence="2">Uncharacterized protein</fullName>
    </submittedName>
</protein>
<keyword evidence="3" id="KW-1185">Reference proteome</keyword>
<comment type="caution">
    <text evidence="2">The sequence shown here is derived from an EMBL/GenBank/DDBJ whole genome shotgun (WGS) entry which is preliminary data.</text>
</comment>
<feature type="region of interest" description="Disordered" evidence="1">
    <location>
        <begin position="182"/>
        <end position="214"/>
    </location>
</feature>
<evidence type="ECO:0000313" key="2">
    <source>
        <dbReference type="EMBL" id="TCS32438.1"/>
    </source>
</evidence>
<name>A0A4R3HTQ0_PAULE</name>
<accession>A0A4R3HTQ0</accession>
<gene>
    <name evidence="2" type="ORF">EDC30_1232</name>
</gene>
<dbReference type="Proteomes" id="UP000295382">
    <property type="component" value="Unassembled WGS sequence"/>
</dbReference>
<dbReference type="AlphaFoldDB" id="A0A4R3HTQ0"/>
<organism evidence="2 3">
    <name type="scientific">Paucimonas lemoignei</name>
    <name type="common">Pseudomonas lemoignei</name>
    <dbReference type="NCBI Taxonomy" id="29443"/>
    <lineage>
        <taxon>Bacteria</taxon>
        <taxon>Pseudomonadati</taxon>
        <taxon>Pseudomonadota</taxon>
        <taxon>Betaproteobacteria</taxon>
        <taxon>Burkholderiales</taxon>
        <taxon>Burkholderiaceae</taxon>
        <taxon>Paucimonas</taxon>
    </lineage>
</organism>
<evidence type="ECO:0000313" key="3">
    <source>
        <dbReference type="Proteomes" id="UP000295382"/>
    </source>
</evidence>
<dbReference type="RefSeq" id="WP_132260525.1">
    <property type="nucleotide sequence ID" value="NZ_SLZQ01000023.1"/>
</dbReference>
<proteinExistence type="predicted"/>
<evidence type="ECO:0000256" key="1">
    <source>
        <dbReference type="SAM" id="MobiDB-lite"/>
    </source>
</evidence>
<feature type="compositionally biased region" description="Polar residues" evidence="1">
    <location>
        <begin position="192"/>
        <end position="207"/>
    </location>
</feature>
<dbReference type="EMBL" id="SLZQ01000023">
    <property type="protein sequence ID" value="TCS32438.1"/>
    <property type="molecule type" value="Genomic_DNA"/>
</dbReference>
<reference evidence="2 3" key="1">
    <citation type="submission" date="2019-03" db="EMBL/GenBank/DDBJ databases">
        <title>Genomic Encyclopedia of Type Strains, Phase IV (KMG-IV): sequencing the most valuable type-strain genomes for metagenomic binning, comparative biology and taxonomic classification.</title>
        <authorList>
            <person name="Goeker M."/>
        </authorList>
    </citation>
    <scope>NUCLEOTIDE SEQUENCE [LARGE SCALE GENOMIC DNA]</scope>
    <source>
        <strain evidence="2 3">DSM 7445</strain>
    </source>
</reference>
<sequence length="214" mass="23587">MASLLTSNFAKRTALAPSLHSFIVLFSTRAARAALGYRLGKFAGKLKVTQHEQGGMPLASLTGATTSSGETVATGIEGIERHDWCHERDRPGGQIICWLRLSRKILSNVTLTGARHVPRSGKPLAHVRVKRNVIPSPERSATRSKLFAKPAYINVVTGQRGWRRARNLQIQSRRLLIFAKTAGQSHHRRANRNQTAGQQSSRRTCSLSPVHFAP</sequence>